<gene>
    <name evidence="3" type="ORF">D1825_01930</name>
</gene>
<dbReference type="Pfam" id="PF03795">
    <property type="entry name" value="YCII"/>
    <property type="match status" value="1"/>
</dbReference>
<dbReference type="OrthoDB" id="668782at2"/>
<evidence type="ECO:0000256" key="1">
    <source>
        <dbReference type="ARBA" id="ARBA00007689"/>
    </source>
</evidence>
<evidence type="ECO:0000259" key="2">
    <source>
        <dbReference type="Pfam" id="PF03795"/>
    </source>
</evidence>
<dbReference type="InterPro" id="IPR011008">
    <property type="entry name" value="Dimeric_a/b-barrel"/>
</dbReference>
<feature type="domain" description="YCII-related" evidence="2">
    <location>
        <begin position="1"/>
        <end position="109"/>
    </location>
</feature>
<evidence type="ECO:0000313" key="4">
    <source>
        <dbReference type="Proteomes" id="UP000283374"/>
    </source>
</evidence>
<protein>
    <recommendedName>
        <fullName evidence="2">YCII-related domain-containing protein</fullName>
    </recommendedName>
</protein>
<organism evidence="3 4">
    <name type="scientific">Cellulomonas rhizosphaerae</name>
    <dbReference type="NCBI Taxonomy" id="2293719"/>
    <lineage>
        <taxon>Bacteria</taxon>
        <taxon>Bacillati</taxon>
        <taxon>Actinomycetota</taxon>
        <taxon>Actinomycetes</taxon>
        <taxon>Micrococcales</taxon>
        <taxon>Cellulomonadaceae</taxon>
        <taxon>Cellulomonas</taxon>
    </lineage>
</organism>
<comment type="caution">
    <text evidence="3">The sequence shown here is derived from an EMBL/GenBank/DDBJ whole genome shotgun (WGS) entry which is preliminary data.</text>
</comment>
<dbReference type="Gene3D" id="3.30.70.1060">
    <property type="entry name" value="Dimeric alpha+beta barrel"/>
    <property type="match status" value="1"/>
</dbReference>
<reference evidence="3 4" key="1">
    <citation type="submission" date="2018-08" db="EMBL/GenBank/DDBJ databases">
        <title>Cellulomonas rhizosphaerae sp. nov., a novel actinomycete isolated from soil.</title>
        <authorList>
            <person name="Tian Y."/>
        </authorList>
    </citation>
    <scope>NUCLEOTIDE SEQUENCE [LARGE SCALE GENOMIC DNA]</scope>
    <source>
        <strain evidence="3 4">NEAU-TCZ24</strain>
    </source>
</reference>
<dbReference type="AlphaFoldDB" id="A0A413RQT2"/>
<comment type="similarity">
    <text evidence="1">Belongs to the YciI family.</text>
</comment>
<evidence type="ECO:0000313" key="3">
    <source>
        <dbReference type="EMBL" id="RHA44303.1"/>
    </source>
</evidence>
<dbReference type="InterPro" id="IPR005545">
    <property type="entry name" value="YCII"/>
</dbReference>
<sequence length="110" mass="12123">MQFLMLVCDDPTAEPFDPARNNIEEWVEQADAAGTRALGDRLAAAGEARTVRVRGGRTTVTDGPFAEFSEMIAGFDILICDTLDEAVELAAKHPMARFGQLEVRPFYSWS</sequence>
<proteinExistence type="inferred from homology"/>
<dbReference type="EMBL" id="QWKP01000095">
    <property type="protein sequence ID" value="RHA44303.1"/>
    <property type="molecule type" value="Genomic_DNA"/>
</dbReference>
<dbReference type="RefSeq" id="WP_118765809.1">
    <property type="nucleotide sequence ID" value="NZ_QWKP01000095.1"/>
</dbReference>
<accession>A0A413RQT2</accession>
<keyword evidence="4" id="KW-1185">Reference proteome</keyword>
<dbReference type="PANTHER" id="PTHR35174">
    <property type="entry name" value="BLL7171 PROTEIN-RELATED"/>
    <property type="match status" value="1"/>
</dbReference>
<dbReference type="PANTHER" id="PTHR35174:SF3">
    <property type="entry name" value="BLL7171 PROTEIN"/>
    <property type="match status" value="1"/>
</dbReference>
<name>A0A413RQT2_9CELL</name>
<dbReference type="Proteomes" id="UP000283374">
    <property type="component" value="Unassembled WGS sequence"/>
</dbReference>
<dbReference type="SUPFAM" id="SSF54909">
    <property type="entry name" value="Dimeric alpha+beta barrel"/>
    <property type="match status" value="1"/>
</dbReference>